<dbReference type="Pfam" id="PF00078">
    <property type="entry name" value="RVT_1"/>
    <property type="match status" value="1"/>
</dbReference>
<evidence type="ECO:0000259" key="10">
    <source>
        <dbReference type="PROSITE" id="PS50878"/>
    </source>
</evidence>
<dbReference type="Pfam" id="PF17921">
    <property type="entry name" value="Integrase_H2C2"/>
    <property type="match status" value="1"/>
</dbReference>
<feature type="region of interest" description="Disordered" evidence="8">
    <location>
        <begin position="910"/>
        <end position="931"/>
    </location>
</feature>
<dbReference type="GO" id="GO:0016740">
    <property type="term" value="F:transferase activity"/>
    <property type="evidence" value="ECO:0007669"/>
    <property type="project" value="UniProtKB-KW"/>
</dbReference>
<feature type="region of interest" description="Disordered" evidence="8">
    <location>
        <begin position="787"/>
        <end position="819"/>
    </location>
</feature>
<feature type="domain" description="RING-type" evidence="9">
    <location>
        <begin position="132"/>
        <end position="175"/>
    </location>
</feature>
<dbReference type="EMBL" id="JAEFBJ010000010">
    <property type="protein sequence ID" value="KAG7564572.1"/>
    <property type="molecule type" value="Genomic_DNA"/>
</dbReference>
<feature type="compositionally biased region" description="Low complexity" evidence="8">
    <location>
        <begin position="419"/>
        <end position="432"/>
    </location>
</feature>
<dbReference type="CDD" id="cd22584">
    <property type="entry name" value="Rcat_RBR_unk"/>
    <property type="match status" value="1"/>
</dbReference>
<dbReference type="OrthoDB" id="1432469at2759"/>
<accession>A0A8T1ZUQ8</accession>
<dbReference type="CDD" id="cd09279">
    <property type="entry name" value="RNase_HI_like"/>
    <property type="match status" value="1"/>
</dbReference>
<dbReference type="FunFam" id="3.30.420.10:FF:000076">
    <property type="entry name" value="RBR-type E3 ubiquitin transferase"/>
    <property type="match status" value="1"/>
</dbReference>
<feature type="compositionally biased region" description="Polar residues" evidence="8">
    <location>
        <begin position="462"/>
        <end position="484"/>
    </location>
</feature>
<dbReference type="CDD" id="cd09274">
    <property type="entry name" value="RNase_HI_RT_Ty3"/>
    <property type="match status" value="1"/>
</dbReference>
<dbReference type="InterPro" id="IPR002867">
    <property type="entry name" value="IBR_dom"/>
</dbReference>
<dbReference type="CDD" id="cd01647">
    <property type="entry name" value="RT_LTR"/>
    <property type="match status" value="1"/>
</dbReference>
<evidence type="ECO:0000256" key="3">
    <source>
        <dbReference type="ARBA" id="ARBA00022737"/>
    </source>
</evidence>
<dbReference type="PROSITE" id="PS50879">
    <property type="entry name" value="RNASE_H_1"/>
    <property type="match status" value="1"/>
</dbReference>
<dbReference type="FunFam" id="3.30.40.10:FF:000230">
    <property type="entry name" value="RBR-type E3 ubiquitin transferase"/>
    <property type="match status" value="1"/>
</dbReference>
<reference evidence="14 15" key="1">
    <citation type="submission" date="2020-12" db="EMBL/GenBank/DDBJ databases">
        <title>Concerted genomic and epigenomic changes stabilize Arabidopsis allopolyploids.</title>
        <authorList>
            <person name="Chen Z."/>
        </authorList>
    </citation>
    <scope>NUCLEOTIDE SEQUENCE [LARGE SCALE GENOMIC DNA]</scope>
    <source>
        <strain evidence="14">As9502</strain>
        <tissue evidence="14">Leaf</tissue>
    </source>
</reference>
<dbReference type="CDD" id="cd00303">
    <property type="entry name" value="retropepsin_like"/>
    <property type="match status" value="1"/>
</dbReference>
<keyword evidence="6" id="KW-0862">Zinc</keyword>
<dbReference type="GO" id="GO:0003676">
    <property type="term" value="F:nucleic acid binding"/>
    <property type="evidence" value="ECO:0007669"/>
    <property type="project" value="InterPro"/>
</dbReference>
<feature type="region of interest" description="Disordered" evidence="8">
    <location>
        <begin position="419"/>
        <end position="495"/>
    </location>
</feature>
<evidence type="ECO:0000259" key="11">
    <source>
        <dbReference type="PROSITE" id="PS50879"/>
    </source>
</evidence>
<feature type="compositionally biased region" description="Pro residues" evidence="8">
    <location>
        <begin position="433"/>
        <end position="443"/>
    </location>
</feature>
<dbReference type="Proteomes" id="UP000694251">
    <property type="component" value="Chromosome 10"/>
</dbReference>
<dbReference type="GO" id="GO:0015074">
    <property type="term" value="P:DNA integration"/>
    <property type="evidence" value="ECO:0007669"/>
    <property type="project" value="InterPro"/>
</dbReference>
<dbReference type="CDD" id="cd22582">
    <property type="entry name" value="BRcat_RBR_unk"/>
    <property type="match status" value="1"/>
</dbReference>
<feature type="compositionally biased region" description="Low complexity" evidence="8">
    <location>
        <begin position="336"/>
        <end position="390"/>
    </location>
</feature>
<dbReference type="InterPro" id="IPR044066">
    <property type="entry name" value="TRIAD_supradom"/>
</dbReference>
<dbReference type="InterPro" id="IPR002156">
    <property type="entry name" value="RNaseH_domain"/>
</dbReference>
<feature type="domain" description="Integrase catalytic" evidence="12">
    <location>
        <begin position="1937"/>
        <end position="2097"/>
    </location>
</feature>
<evidence type="ECO:0000256" key="5">
    <source>
        <dbReference type="ARBA" id="ARBA00022786"/>
    </source>
</evidence>
<name>A0A8T1ZUQ8_ARASU</name>
<evidence type="ECO:0000313" key="14">
    <source>
        <dbReference type="EMBL" id="KAG7564572.1"/>
    </source>
</evidence>
<dbReference type="Pfam" id="PF01485">
    <property type="entry name" value="IBR"/>
    <property type="match status" value="2"/>
</dbReference>
<protein>
    <submittedName>
        <fullName evidence="14">IBR domain</fullName>
    </submittedName>
</protein>
<dbReference type="Pfam" id="PF00665">
    <property type="entry name" value="rve"/>
    <property type="match status" value="1"/>
</dbReference>
<keyword evidence="1" id="KW-0808">Transferase</keyword>
<feature type="domain" description="RING-type" evidence="13">
    <location>
        <begin position="128"/>
        <end position="343"/>
    </location>
</feature>
<dbReference type="PROSITE" id="PS50878">
    <property type="entry name" value="RT_POL"/>
    <property type="match status" value="1"/>
</dbReference>
<dbReference type="InterPro" id="IPR001584">
    <property type="entry name" value="Integrase_cat-core"/>
</dbReference>
<keyword evidence="15" id="KW-1185">Reference proteome</keyword>
<dbReference type="SMART" id="SM00647">
    <property type="entry name" value="IBR"/>
    <property type="match status" value="2"/>
</dbReference>
<evidence type="ECO:0000256" key="8">
    <source>
        <dbReference type="SAM" id="MobiDB-lite"/>
    </source>
</evidence>
<dbReference type="Pfam" id="PF13456">
    <property type="entry name" value="RVT_3"/>
    <property type="match status" value="2"/>
</dbReference>
<dbReference type="InterPro" id="IPR000477">
    <property type="entry name" value="RT_dom"/>
</dbReference>
<keyword evidence="5" id="KW-0833">Ubl conjugation pathway</keyword>
<proteinExistence type="predicted"/>
<evidence type="ECO:0000256" key="2">
    <source>
        <dbReference type="ARBA" id="ARBA00022723"/>
    </source>
</evidence>
<feature type="domain" description="Reverse transcriptase" evidence="10">
    <location>
        <begin position="1240"/>
        <end position="1418"/>
    </location>
</feature>
<dbReference type="PROSITE" id="PS50994">
    <property type="entry name" value="INTEGRASE"/>
    <property type="match status" value="1"/>
</dbReference>
<dbReference type="InterPro" id="IPR005162">
    <property type="entry name" value="Retrotrans_gag_dom"/>
</dbReference>
<dbReference type="PROSITE" id="PS51873">
    <property type="entry name" value="TRIAD"/>
    <property type="match status" value="1"/>
</dbReference>
<evidence type="ECO:0000256" key="4">
    <source>
        <dbReference type="ARBA" id="ARBA00022771"/>
    </source>
</evidence>
<dbReference type="GO" id="GO:0008270">
    <property type="term" value="F:zinc ion binding"/>
    <property type="evidence" value="ECO:0007669"/>
    <property type="project" value="UniProtKB-KW"/>
</dbReference>
<keyword evidence="4 7" id="KW-0863">Zinc-finger</keyword>
<organism evidence="14 15">
    <name type="scientific">Arabidopsis suecica</name>
    <name type="common">Swedish thale-cress</name>
    <name type="synonym">Cardaminopsis suecica</name>
    <dbReference type="NCBI Taxonomy" id="45249"/>
    <lineage>
        <taxon>Eukaryota</taxon>
        <taxon>Viridiplantae</taxon>
        <taxon>Streptophyta</taxon>
        <taxon>Embryophyta</taxon>
        <taxon>Tracheophyta</taxon>
        <taxon>Spermatophyta</taxon>
        <taxon>Magnoliopsida</taxon>
        <taxon>eudicotyledons</taxon>
        <taxon>Gunneridae</taxon>
        <taxon>Pentapetalae</taxon>
        <taxon>rosids</taxon>
        <taxon>malvids</taxon>
        <taxon>Brassicales</taxon>
        <taxon>Brassicaceae</taxon>
        <taxon>Camelineae</taxon>
        <taxon>Arabidopsis</taxon>
    </lineage>
</organism>
<dbReference type="InterPro" id="IPR041588">
    <property type="entry name" value="Integrase_H2C2"/>
</dbReference>
<dbReference type="Pfam" id="PF17919">
    <property type="entry name" value="RT_RNaseH_2"/>
    <property type="match status" value="1"/>
</dbReference>
<dbReference type="InterPro" id="IPR001841">
    <property type="entry name" value="Znf_RING"/>
</dbReference>
<evidence type="ECO:0000256" key="1">
    <source>
        <dbReference type="ARBA" id="ARBA00022679"/>
    </source>
</evidence>
<dbReference type="PANTHER" id="PTHR48475:SF2">
    <property type="entry name" value="RIBONUCLEASE H"/>
    <property type="match status" value="1"/>
</dbReference>
<keyword evidence="3" id="KW-0677">Repeat</keyword>
<evidence type="ECO:0000256" key="6">
    <source>
        <dbReference type="ARBA" id="ARBA00022833"/>
    </source>
</evidence>
<evidence type="ECO:0000256" key="7">
    <source>
        <dbReference type="PROSITE-ProRule" id="PRU00175"/>
    </source>
</evidence>
<gene>
    <name evidence="14" type="ORF">ISN44_As10g013340</name>
</gene>
<evidence type="ECO:0000313" key="15">
    <source>
        <dbReference type="Proteomes" id="UP000694251"/>
    </source>
</evidence>
<feature type="region of interest" description="Disordered" evidence="8">
    <location>
        <begin position="329"/>
        <end position="395"/>
    </location>
</feature>
<sequence length="2228" mass="249528">MAGFGVAICDQMDELLFEIKELVSDAKINSKGVDIRALIRGLSESLNLGIRKVVIYCDDYQIYENIMTGKNNHKQERVIQQLMKQIQCLRQKFDLCAAILVPQSDIKFAFKLAREAIVSQISGVSKVKGEVCVICQEETEADRMFVFDKCLHRHCYSCVNQFVEVKLGDGHVPTCLDYECNLELTLENCSKVLKPKVIELWKHKMNEDSIPVSERIYCPYPNCSMLMSKTEISRSDQTFDGTCVKCFGLFCIECKVPSHSEFSCAEYKKLRPDLLVDDLKLKSLAKDQKWRQCVKCGHMIELIEGCNHMTCRCGYEFCYECGGKWDDHDHDDSDSDSPSSGSESDSPSSGYESDSPSSGSESDSESDSPSSGYESDSPSSGSESDSSSSGRGEARGFLSKLRTDETAKMTDAFHNAFGASASSSGGEACTPAAAPPSLPPTPEGPIAAATGPHPAPRPDAQVTPSNGRNATNPQVNTRAGTNQRSQDRSEPDDLPQNILTHLSQQEARTNVRLESLAAAQACAQDEINRLNASQTQGVRPAQGNQVPTRQIHPVASSSENTRDLELAELRRIVQEMNTKVHKAISAAPELDRVLDETQQTPFTRRITSVSLRGRQKIKLEPYNGKGDPKEFLTSFSIAINRAELTDENFEAGQCQIFTEHLTGAALNWFARLKPNSISSYRELSVTFLKHYSPLIQNQTTNADLWSLSQGPTESLRLFIDRFKNVITRIVIPDEAAIVALRNAVWYDSKFRDDITLHVPNTLEDALHRATRYIELEEERLVLSKKHGATKVSAPKEVPVAKPSEPRQHLDRNTSQGRKPATFVINSEGTAPKQWNKWARDDDAVTTGPVYCEYHKSKAHATEDCRYLQGLLMAKYKSGGIAIECDRAQGSNKNQRRNETTARQFLQDRAEGAAANDDQTNDPAKRQRQGKAIADAPNVVRQIHMIMGGLQNCNDSVRSIKQYRKKAEMMETWPVTPTQPSAEIEPISFTKDDLVGVDLPHNDPLVVELIVSDSRVTRVMIDTGSSVDLIFKDTLTAMNVADRRIKPRSRPLAGFDGDFIMSLGTIKLPTFVGGTIAWVKFVVIDKPTIYNVILGTPWLHQMQAVASTYHQCVKFPTHQGIFTLKGNQQVARTLKAPGKSYEESELTRTELVNIDASDPLRCVGIGAEISPEIKAALVSLLIENSSTFAWSVEDMPGIDPSITSHELGVDPTFKPVKQKRRKLGPERAKAVNDEVEKLLGAGSIIEVRYPEWLANPVVVKKKNGKWRVCVDFTDLNKACPKDCYPLPHIDRLVEATAGNELLSFMDAFSGYNQILMHKDDQEKTSFITDRGTYCYKVMPFGLKNVGATYQRLFNKMFAEQLGRTVEVYIDDMLVKSLKADEHVQNLRQCFDVLNKYQMKLNPAKCTFAVTSDEFLGYVVTKRGIEANPKQIRAILELPSPRNAKEVQRLTGRIAALNRFISRSTDKCLPFYNLLKRREKFTWDDASEKAFAELKTYLTTPPVLAKPENGETLFLYIAVSSWAVSGVLVRDDRGEQRPIFYVSKSLIDAEVRYPTMEKAALAVVTSARKLRPYFQSHTVAVLTNQPIKTALHSPSLSGRMTKWAVELSEYDIDFRARPAMKSQVLADFIIELPAVDPDDTTLSTNQTNGTWTLYSDGSSSSHGSGVGIRLVSPTGEMLEQSFRLRFTATNNVAEYEALIAGLRLAIGMNVKRLRAMIDSQLVASQYSGDYEARNDRMDAYLKVVQRLSKQFTEFELTKIPRGDNALADALAALASTSDPDLRRVIPVESIDQPSIEGIESVNLVCSRAAPDPINDPDDWRLEICDFLSDGTVPVDKWEARRLRAKSSKYTLYRESLLRYNASGAVLSCLHKADAAEVMKETHEGAGGNHSGGRSLALKIRKLGYYWPTMISDCKNYVLKCEQCQRHAPVIHQPTELMKAGAAPYPFMRWAMDIVGPLPASRQKRFILVMTDYFTKWVEAESYATIKAKDVQNFVWKYIICRHGLPYEIITDNGSQFISLQFEDFCASWRIRLNKSTPRYPQGNGQAEATNKTILAGLKKRLEAKKGVWADELDDVLWSYRTTPRSATEQTPFSLAYGMEAMAPAEVGCTSLRRSMMIQNNDLNDEMMRHSLDDLEENRNDALCRIQNYQLAAAKYYNKKVHNRHFSEGDLVLRKVFENTAELNAGKLGANWEGPYQISKIVRPGDYELLTMSGAEVPRTWNSMHLKRYYY</sequence>
<dbReference type="Pfam" id="PF03732">
    <property type="entry name" value="Retrotrans_gag"/>
    <property type="match status" value="1"/>
</dbReference>
<evidence type="ECO:0000259" key="12">
    <source>
        <dbReference type="PROSITE" id="PS50994"/>
    </source>
</evidence>
<dbReference type="PANTHER" id="PTHR48475">
    <property type="entry name" value="RIBONUCLEASE H"/>
    <property type="match status" value="1"/>
</dbReference>
<dbReference type="InterPro" id="IPR041577">
    <property type="entry name" value="RT_RNaseH_2"/>
</dbReference>
<evidence type="ECO:0000259" key="9">
    <source>
        <dbReference type="PROSITE" id="PS50089"/>
    </source>
</evidence>
<dbReference type="PROSITE" id="PS50089">
    <property type="entry name" value="ZF_RING_2"/>
    <property type="match status" value="1"/>
</dbReference>
<evidence type="ECO:0000259" key="13">
    <source>
        <dbReference type="PROSITE" id="PS51873"/>
    </source>
</evidence>
<comment type="caution">
    <text evidence="14">The sequence shown here is derived from an EMBL/GenBank/DDBJ whole genome shotgun (WGS) entry which is preliminary data.</text>
</comment>
<keyword evidence="2" id="KW-0479">Metal-binding</keyword>
<dbReference type="GO" id="GO:0004523">
    <property type="term" value="F:RNA-DNA hybrid ribonuclease activity"/>
    <property type="evidence" value="ECO:0007669"/>
    <property type="project" value="InterPro"/>
</dbReference>
<feature type="domain" description="RNase H type-1" evidence="11">
    <location>
        <begin position="1645"/>
        <end position="1774"/>
    </location>
</feature>